<protein>
    <submittedName>
        <fullName evidence="2">AMP-binding protein</fullName>
    </submittedName>
</protein>
<dbReference type="Gene3D" id="3.40.50.12780">
    <property type="entry name" value="N-terminal domain of ligase-like"/>
    <property type="match status" value="1"/>
</dbReference>
<evidence type="ECO:0000259" key="1">
    <source>
        <dbReference type="Pfam" id="PF00501"/>
    </source>
</evidence>
<keyword evidence="3" id="KW-1185">Reference proteome</keyword>
<dbReference type="SUPFAM" id="SSF56801">
    <property type="entry name" value="Acetyl-CoA synthetase-like"/>
    <property type="match status" value="1"/>
</dbReference>
<evidence type="ECO:0000313" key="2">
    <source>
        <dbReference type="EMBL" id="GAA4770946.1"/>
    </source>
</evidence>
<dbReference type="Proteomes" id="UP001501147">
    <property type="component" value="Unassembled WGS sequence"/>
</dbReference>
<dbReference type="RefSeq" id="WP_345611722.1">
    <property type="nucleotide sequence ID" value="NZ_BAABJV010000003.1"/>
</dbReference>
<organism evidence="2 3">
    <name type="scientific">Streptomyces sanyensis</name>
    <dbReference type="NCBI Taxonomy" id="568869"/>
    <lineage>
        <taxon>Bacteria</taxon>
        <taxon>Bacillati</taxon>
        <taxon>Actinomycetota</taxon>
        <taxon>Actinomycetes</taxon>
        <taxon>Kitasatosporales</taxon>
        <taxon>Streptomycetaceae</taxon>
        <taxon>Streptomyces</taxon>
    </lineage>
</organism>
<feature type="domain" description="AMP-dependent synthetase/ligase" evidence="1">
    <location>
        <begin position="192"/>
        <end position="316"/>
    </location>
</feature>
<name>A0ABP9A1Y8_9ACTN</name>
<dbReference type="InterPro" id="IPR000873">
    <property type="entry name" value="AMP-dep_synth/lig_dom"/>
</dbReference>
<dbReference type="InterPro" id="IPR042099">
    <property type="entry name" value="ANL_N_sf"/>
</dbReference>
<dbReference type="EMBL" id="BAABJV010000003">
    <property type="protein sequence ID" value="GAA4770946.1"/>
    <property type="molecule type" value="Genomic_DNA"/>
</dbReference>
<dbReference type="Pfam" id="PF00501">
    <property type="entry name" value="AMP-binding"/>
    <property type="match status" value="1"/>
</dbReference>
<reference evidence="3" key="1">
    <citation type="journal article" date="2019" name="Int. J. Syst. Evol. Microbiol.">
        <title>The Global Catalogue of Microorganisms (GCM) 10K type strain sequencing project: providing services to taxonomists for standard genome sequencing and annotation.</title>
        <authorList>
            <consortium name="The Broad Institute Genomics Platform"/>
            <consortium name="The Broad Institute Genome Sequencing Center for Infectious Disease"/>
            <person name="Wu L."/>
            <person name="Ma J."/>
        </authorList>
    </citation>
    <scope>NUCLEOTIDE SEQUENCE [LARGE SCALE GENOMIC DNA]</scope>
    <source>
        <strain evidence="3">JCM 18324</strain>
    </source>
</reference>
<comment type="caution">
    <text evidence="2">The sequence shown here is derived from an EMBL/GenBank/DDBJ whole genome shotgun (WGS) entry which is preliminary data.</text>
</comment>
<sequence>MPTAADSVLDLPFDAVPDPEEFLRAAMRWHFSPETGSPFWLERASLLDFDPLTDIRTFADLTRFPNLAGELREVRAEDLVPRGYGDRPDVVGVYESGGTTGAPKRIVLLRDWLDRLLGWSSAQLDAHGVPQGVNWLVVAPTGPHMVGDVIKHQTALRGGLAFTVDLDPRWVKKLISEGKGAEAGAYAEHIVDQVAHVLRTQDIGVLMCTPPVLERLAARDDLAKLIEDKVQAINWVGTQMDPDTRHLYRTEVFPGARLYSGYGSTMILGNASERPGLTDDEPCVYDPWSPYMTFSVVDPETGVPVEYGERGQVVMHHVSKSLLMPNNLERDHATRCRPAPGAAQTGDSVADIAPVQEFDNETVIEGVY</sequence>
<proteinExistence type="predicted"/>
<evidence type="ECO:0000313" key="3">
    <source>
        <dbReference type="Proteomes" id="UP001501147"/>
    </source>
</evidence>
<gene>
    <name evidence="2" type="ORF">GCM10023329_17630</name>
</gene>
<accession>A0ABP9A1Y8</accession>